<organism evidence="8 9">
    <name type="scientific">Arthrobacter agilis</name>
    <dbReference type="NCBI Taxonomy" id="37921"/>
    <lineage>
        <taxon>Bacteria</taxon>
        <taxon>Bacillati</taxon>
        <taxon>Actinomycetota</taxon>
        <taxon>Actinomycetes</taxon>
        <taxon>Micrococcales</taxon>
        <taxon>Micrococcaceae</taxon>
        <taxon>Arthrobacter</taxon>
    </lineage>
</organism>
<dbReference type="GO" id="GO:0016755">
    <property type="term" value="F:aminoacyltransferase activity"/>
    <property type="evidence" value="ECO:0007669"/>
    <property type="project" value="InterPro"/>
</dbReference>
<dbReference type="PROSITE" id="PS51191">
    <property type="entry name" value="FEMABX"/>
    <property type="match status" value="1"/>
</dbReference>
<dbReference type="PANTHER" id="PTHR36174">
    <property type="entry name" value="LIPID II:GLYCINE GLYCYLTRANSFERASE"/>
    <property type="match status" value="1"/>
</dbReference>
<evidence type="ECO:0000256" key="1">
    <source>
        <dbReference type="ARBA" id="ARBA00009943"/>
    </source>
</evidence>
<dbReference type="Pfam" id="PF13480">
    <property type="entry name" value="Acetyltransf_6"/>
    <property type="match status" value="1"/>
</dbReference>
<evidence type="ECO:0000256" key="2">
    <source>
        <dbReference type="ARBA" id="ARBA00022679"/>
    </source>
</evidence>
<dbReference type="InterPro" id="IPR050644">
    <property type="entry name" value="PG_Glycine_Bridge_Synth"/>
</dbReference>
<keyword evidence="2" id="KW-0808">Transferase</keyword>
<reference evidence="8 9" key="1">
    <citation type="submission" date="2017-11" db="EMBL/GenBank/DDBJ databases">
        <title>Draft genome of Arthrobacter agilis strain UMCV2, a plant growth-promoting rhizobacterium and biocontrol capacity of phytopathogenic fungi.</title>
        <authorList>
            <person name="Martinez-Camara R."/>
            <person name="Santoyo G."/>
            <person name="Moreno-Hagelsieb G."/>
            <person name="Valencia-Cantero E."/>
        </authorList>
    </citation>
    <scope>NUCLEOTIDE SEQUENCE [LARGE SCALE GENOMIC DNA]</scope>
    <source>
        <strain evidence="8 9">UMCV2</strain>
    </source>
</reference>
<protein>
    <submittedName>
        <fullName evidence="8">Methicillin resistance protein</fullName>
    </submittedName>
</protein>
<proteinExistence type="inferred from homology"/>
<evidence type="ECO:0000256" key="3">
    <source>
        <dbReference type="ARBA" id="ARBA00022960"/>
    </source>
</evidence>
<gene>
    <name evidence="8" type="ORF">CVO76_14520</name>
</gene>
<feature type="domain" description="BioF2-like acetyltransferase" evidence="7">
    <location>
        <begin position="162"/>
        <end position="289"/>
    </location>
</feature>
<dbReference type="RefSeq" id="WP_208739906.1">
    <property type="nucleotide sequence ID" value="NZ_CP024915.1"/>
</dbReference>
<name>A0A2L0UHL7_9MICC</name>
<dbReference type="SUPFAM" id="SSF55729">
    <property type="entry name" value="Acyl-CoA N-acyltransferases (Nat)"/>
    <property type="match status" value="2"/>
</dbReference>
<evidence type="ECO:0000313" key="8">
    <source>
        <dbReference type="EMBL" id="AUZ88722.1"/>
    </source>
</evidence>
<dbReference type="PANTHER" id="PTHR36174:SF1">
    <property type="entry name" value="LIPID II:GLYCINE GLYCYLTRANSFERASE"/>
    <property type="match status" value="1"/>
</dbReference>
<dbReference type="GO" id="GO:0008360">
    <property type="term" value="P:regulation of cell shape"/>
    <property type="evidence" value="ECO:0007669"/>
    <property type="project" value="UniProtKB-KW"/>
</dbReference>
<comment type="similarity">
    <text evidence="1">Belongs to the FemABX family.</text>
</comment>
<dbReference type="InterPro" id="IPR038740">
    <property type="entry name" value="BioF2-like_GNAT_dom"/>
</dbReference>
<dbReference type="GO" id="GO:0009252">
    <property type="term" value="P:peptidoglycan biosynthetic process"/>
    <property type="evidence" value="ECO:0007669"/>
    <property type="project" value="UniProtKB-KW"/>
</dbReference>
<sequence>MAPFTARAATADEVARWDELVPANPLGGNVLQSGPFSRVKVRQGWQPIHLAVESQDYTSYVIAYQRSIPVLGALWYLIKGPDTARPEDVPPFVDAVVAHARRRPGRVFAVKIEPDFPDTEELRALFAGAGLVKTFNIQANDSTAILDLTPDENQLLRNLSSRGRNAVRRAIRDGVRAQPVEAGEDTYRTMYALMGQAQQGRLSAVPRPYEYYRGFWQEFVDAGMGRFYFVYEDGKPSVGAFVILYGRKATYKDGGSLPKRNQYGDSHLVQWEAILDMKRLGAREYDFCGTPPADRLKDKDHPQYGLGMFKTSFTKTVTDFAGCYDAVVRPRTYRVWHAVGERVARQIHWRRHRQPFY</sequence>
<keyword evidence="4" id="KW-0573">Peptidoglycan synthesis</keyword>
<keyword evidence="6" id="KW-0961">Cell wall biogenesis/degradation</keyword>
<evidence type="ECO:0000256" key="6">
    <source>
        <dbReference type="ARBA" id="ARBA00023316"/>
    </source>
</evidence>
<keyword evidence="3" id="KW-0133">Cell shape</keyword>
<evidence type="ECO:0000259" key="7">
    <source>
        <dbReference type="Pfam" id="PF13480"/>
    </source>
</evidence>
<dbReference type="AlphaFoldDB" id="A0A2L0UHL7"/>
<dbReference type="Proteomes" id="UP000239187">
    <property type="component" value="Chromosome"/>
</dbReference>
<evidence type="ECO:0000313" key="9">
    <source>
        <dbReference type="Proteomes" id="UP000239187"/>
    </source>
</evidence>
<dbReference type="GO" id="GO:0071555">
    <property type="term" value="P:cell wall organization"/>
    <property type="evidence" value="ECO:0007669"/>
    <property type="project" value="UniProtKB-KW"/>
</dbReference>
<evidence type="ECO:0000256" key="4">
    <source>
        <dbReference type="ARBA" id="ARBA00022984"/>
    </source>
</evidence>
<dbReference type="InterPro" id="IPR016181">
    <property type="entry name" value="Acyl_CoA_acyltransferase"/>
</dbReference>
<accession>A0A2L0UHL7</accession>
<keyword evidence="5" id="KW-0012">Acyltransferase</keyword>
<dbReference type="InterPro" id="IPR003447">
    <property type="entry name" value="FEMABX"/>
</dbReference>
<dbReference type="EMBL" id="CP024915">
    <property type="protein sequence ID" value="AUZ88722.1"/>
    <property type="molecule type" value="Genomic_DNA"/>
</dbReference>
<evidence type="ECO:0000256" key="5">
    <source>
        <dbReference type="ARBA" id="ARBA00023315"/>
    </source>
</evidence>
<dbReference type="Gene3D" id="3.40.630.30">
    <property type="match status" value="2"/>
</dbReference>